<dbReference type="InterPro" id="IPR036286">
    <property type="entry name" value="LexA/Signal_pep-like_sf"/>
</dbReference>
<keyword evidence="4" id="KW-0068">Autocatalytic cleavage</keyword>
<evidence type="ECO:0000256" key="6">
    <source>
        <dbReference type="ARBA" id="ARBA00023236"/>
    </source>
</evidence>
<dbReference type="InterPro" id="IPR006197">
    <property type="entry name" value="Peptidase_S24_LexA"/>
</dbReference>
<comment type="similarity">
    <text evidence="1">Belongs to the peptidase S24 family.</text>
</comment>
<accession>A0A381PYM8</accession>
<dbReference type="GO" id="GO:0006355">
    <property type="term" value="P:regulation of DNA-templated transcription"/>
    <property type="evidence" value="ECO:0007669"/>
    <property type="project" value="InterPro"/>
</dbReference>
<keyword evidence="3" id="KW-0378">Hydrolase</keyword>
<name>A0A381PYM8_9ZZZZ</name>
<dbReference type="Pfam" id="PF00717">
    <property type="entry name" value="Peptidase_S24"/>
    <property type="match status" value="1"/>
</dbReference>
<dbReference type="GO" id="GO:0006281">
    <property type="term" value="P:DNA repair"/>
    <property type="evidence" value="ECO:0007669"/>
    <property type="project" value="UniProtKB-KW"/>
</dbReference>
<keyword evidence="6" id="KW-0742">SOS response</keyword>
<reference evidence="8" key="1">
    <citation type="submission" date="2018-05" db="EMBL/GenBank/DDBJ databases">
        <authorList>
            <person name="Lanie J.A."/>
            <person name="Ng W.-L."/>
            <person name="Kazmierczak K.M."/>
            <person name="Andrzejewski T.M."/>
            <person name="Davidsen T.M."/>
            <person name="Wayne K.J."/>
            <person name="Tettelin H."/>
            <person name="Glass J.I."/>
            <person name="Rusch D."/>
            <person name="Podicherti R."/>
            <person name="Tsui H.-C.T."/>
            <person name="Winkler M.E."/>
        </authorList>
    </citation>
    <scope>NUCLEOTIDE SEQUENCE</scope>
</reference>
<dbReference type="AlphaFoldDB" id="A0A381PYM8"/>
<keyword evidence="2" id="KW-0227">DNA damage</keyword>
<evidence type="ECO:0000313" key="8">
    <source>
        <dbReference type="EMBL" id="SUZ72172.1"/>
    </source>
</evidence>
<organism evidence="8">
    <name type="scientific">marine metagenome</name>
    <dbReference type="NCBI Taxonomy" id="408172"/>
    <lineage>
        <taxon>unclassified sequences</taxon>
        <taxon>metagenomes</taxon>
        <taxon>ecological metagenomes</taxon>
    </lineage>
</organism>
<feature type="domain" description="Peptidase S24/S26A/S26B/S26C" evidence="7">
    <location>
        <begin position="46"/>
        <end position="162"/>
    </location>
</feature>
<evidence type="ECO:0000256" key="1">
    <source>
        <dbReference type="ARBA" id="ARBA00007484"/>
    </source>
</evidence>
<dbReference type="EMBL" id="UINC01001145">
    <property type="protein sequence ID" value="SUZ72172.1"/>
    <property type="molecule type" value="Genomic_DNA"/>
</dbReference>
<dbReference type="GO" id="GO:0009432">
    <property type="term" value="P:SOS response"/>
    <property type="evidence" value="ECO:0007669"/>
    <property type="project" value="UniProtKB-KW"/>
</dbReference>
<dbReference type="CDD" id="cd06529">
    <property type="entry name" value="S24_LexA-like"/>
    <property type="match status" value="1"/>
</dbReference>
<dbReference type="SUPFAM" id="SSF51306">
    <property type="entry name" value="LexA/Signal peptidase"/>
    <property type="match status" value="1"/>
</dbReference>
<dbReference type="GO" id="GO:0016787">
    <property type="term" value="F:hydrolase activity"/>
    <property type="evidence" value="ECO:0007669"/>
    <property type="project" value="UniProtKB-KW"/>
</dbReference>
<dbReference type="PRINTS" id="PR00726">
    <property type="entry name" value="LEXASERPTASE"/>
</dbReference>
<sequence>MFTIYWFNLDVENIMTNSNPPALPLKSDGSISKIWFADDSQGIELPFFDTKVQAGFPSPAEDHLEQRLDLNTLVIENPSATFFVRVAGESMKDVGITDGDILVVDRSIESWENRVVVAVIDSEFTIKRFTTEQKTVVLKAENPDYSSIKITPEMDFSVWGVVSWTLKKL</sequence>
<dbReference type="PANTHER" id="PTHR33516:SF2">
    <property type="entry name" value="LEXA REPRESSOR-RELATED"/>
    <property type="match status" value="1"/>
</dbReference>
<proteinExistence type="inferred from homology"/>
<dbReference type="InterPro" id="IPR039418">
    <property type="entry name" value="LexA-like"/>
</dbReference>
<evidence type="ECO:0000256" key="3">
    <source>
        <dbReference type="ARBA" id="ARBA00022801"/>
    </source>
</evidence>
<gene>
    <name evidence="8" type="ORF">METZ01_LOCUS25026</name>
</gene>
<dbReference type="GO" id="GO:0003677">
    <property type="term" value="F:DNA binding"/>
    <property type="evidence" value="ECO:0007669"/>
    <property type="project" value="InterPro"/>
</dbReference>
<dbReference type="InterPro" id="IPR015927">
    <property type="entry name" value="Peptidase_S24_S26A/B/C"/>
</dbReference>
<dbReference type="Gene3D" id="2.10.109.10">
    <property type="entry name" value="Umud Fragment, subunit A"/>
    <property type="match status" value="1"/>
</dbReference>
<dbReference type="PANTHER" id="PTHR33516">
    <property type="entry name" value="LEXA REPRESSOR"/>
    <property type="match status" value="1"/>
</dbReference>
<dbReference type="InterPro" id="IPR050077">
    <property type="entry name" value="LexA_repressor"/>
</dbReference>
<dbReference type="NCBIfam" id="NF007621">
    <property type="entry name" value="PRK10276.1"/>
    <property type="match status" value="1"/>
</dbReference>
<protein>
    <recommendedName>
        <fullName evidence="7">Peptidase S24/S26A/S26B/S26C domain-containing protein</fullName>
    </recommendedName>
</protein>
<evidence type="ECO:0000256" key="4">
    <source>
        <dbReference type="ARBA" id="ARBA00022813"/>
    </source>
</evidence>
<evidence type="ECO:0000256" key="2">
    <source>
        <dbReference type="ARBA" id="ARBA00022763"/>
    </source>
</evidence>
<keyword evidence="5" id="KW-0234">DNA repair</keyword>
<evidence type="ECO:0000259" key="7">
    <source>
        <dbReference type="Pfam" id="PF00717"/>
    </source>
</evidence>
<evidence type="ECO:0000256" key="5">
    <source>
        <dbReference type="ARBA" id="ARBA00023204"/>
    </source>
</evidence>